<protein>
    <submittedName>
        <fullName evidence="1">Uncharacterized protein</fullName>
    </submittedName>
</protein>
<organism evidence="1">
    <name type="scientific">uncultured gamma proteobacterium HF0010_16J05</name>
    <dbReference type="NCBI Taxonomy" id="710981"/>
    <lineage>
        <taxon>Bacteria</taxon>
        <taxon>Pseudomonadati</taxon>
        <taxon>Pseudomonadota</taxon>
        <taxon>Gammaproteobacteria</taxon>
        <taxon>environmental samples</taxon>
    </lineage>
</organism>
<reference evidence="1" key="1">
    <citation type="journal article" date="2011" name="Environ. Microbiol.">
        <title>Time-series analyses of Monterey Bay coastal microbial picoplankton using a 'genome proxy' microarray.</title>
        <authorList>
            <person name="Rich V.I."/>
            <person name="Pham V.D."/>
            <person name="Eppley J."/>
            <person name="Shi Y."/>
            <person name="DeLong E.F."/>
        </authorList>
    </citation>
    <scope>NUCLEOTIDE SEQUENCE</scope>
</reference>
<dbReference type="AlphaFoldDB" id="E0XR41"/>
<proteinExistence type="predicted"/>
<accession>E0XR41</accession>
<name>E0XR41_9GAMM</name>
<sequence>MGSGGSSLLFSSDKPFSAVQSLATVPQVFGDHLHQQMKQFRDSSEHKGLRPNCSSVSFLFL</sequence>
<dbReference type="EMBL" id="GU474849">
    <property type="protein sequence ID" value="ADI16882.1"/>
    <property type="molecule type" value="Genomic_DNA"/>
</dbReference>
<evidence type="ECO:0000313" key="1">
    <source>
        <dbReference type="EMBL" id="ADI16882.1"/>
    </source>
</evidence>